<dbReference type="PANTHER" id="PTHR48090:SF1">
    <property type="entry name" value="PROPHAGE BACTOPRENOL GLUCOSYL TRANSFERASE HOMOLOG"/>
    <property type="match status" value="1"/>
</dbReference>
<keyword evidence="2 9" id="KW-0328">Glycosyltransferase</keyword>
<dbReference type="SUPFAM" id="SSF53448">
    <property type="entry name" value="Nucleotide-diphospho-sugar transferases"/>
    <property type="match status" value="1"/>
</dbReference>
<evidence type="ECO:0000256" key="7">
    <source>
        <dbReference type="SAM" id="Phobius"/>
    </source>
</evidence>
<keyword evidence="5 7" id="KW-1133">Transmembrane helix</keyword>
<dbReference type="Gene3D" id="3.90.550.10">
    <property type="entry name" value="Spore Coat Polysaccharide Biosynthesis Protein SpsA, Chain A"/>
    <property type="match status" value="1"/>
</dbReference>
<feature type="transmembrane region" description="Helical" evidence="7">
    <location>
        <begin position="236"/>
        <end position="256"/>
    </location>
</feature>
<accession>A0ABW3EBE2</accession>
<sequence>MEKLTIVIPAYNEEEVLASSLQRLLKIEDGLIEQQLFDRQSDILVVDDGSTDRTWAIINAENHSGQRVKGIKFSRNFGHQNALIAGMQQAINTADVVITIDADLQDDPNAIPTMVEKFAAGADIVYGVRNNRATDTWFKRNTALLFYKTLKVLGVQLVQNHADFRLMSRRAIQTFLKYPERNMFIRGVIPMLGFKTDCVYYQRTPRLAGESKYPLKKMLAFAWDGLTSLSIAPVRAILFLGIFASCLGIAALIYSVATKWLGLTVHGWSSLMISIWILGGFQMISLGILGEYVGKMMTEVKRRPRFTIESTIGA</sequence>
<evidence type="ECO:0000256" key="3">
    <source>
        <dbReference type="ARBA" id="ARBA00022679"/>
    </source>
</evidence>
<dbReference type="InterPro" id="IPR029044">
    <property type="entry name" value="Nucleotide-diphossugar_trans"/>
</dbReference>
<evidence type="ECO:0000313" key="10">
    <source>
        <dbReference type="Proteomes" id="UP001597104"/>
    </source>
</evidence>
<comment type="subcellular location">
    <subcellularLocation>
        <location evidence="1">Membrane</location>
        <topology evidence="1">Multi-pass membrane protein</topology>
    </subcellularLocation>
</comment>
<evidence type="ECO:0000256" key="4">
    <source>
        <dbReference type="ARBA" id="ARBA00022692"/>
    </source>
</evidence>
<feature type="transmembrane region" description="Helical" evidence="7">
    <location>
        <begin position="268"/>
        <end position="293"/>
    </location>
</feature>
<dbReference type="Pfam" id="PF00535">
    <property type="entry name" value="Glycos_transf_2"/>
    <property type="match status" value="1"/>
</dbReference>
<dbReference type="EMBL" id="JBHTIO010000009">
    <property type="protein sequence ID" value="MFD0896580.1"/>
    <property type="molecule type" value="Genomic_DNA"/>
</dbReference>
<keyword evidence="6 7" id="KW-0472">Membrane</keyword>
<protein>
    <submittedName>
        <fullName evidence="9">Glycosyltransferase family 2 protein</fullName>
        <ecNumber evidence="9">2.4.-.-</ecNumber>
    </submittedName>
</protein>
<evidence type="ECO:0000256" key="1">
    <source>
        <dbReference type="ARBA" id="ARBA00004141"/>
    </source>
</evidence>
<comment type="caution">
    <text evidence="9">The sequence shown here is derived from an EMBL/GenBank/DDBJ whole genome shotgun (WGS) entry which is preliminary data.</text>
</comment>
<reference evidence="10" key="1">
    <citation type="journal article" date="2019" name="Int. J. Syst. Evol. Microbiol.">
        <title>The Global Catalogue of Microorganisms (GCM) 10K type strain sequencing project: providing services to taxonomists for standard genome sequencing and annotation.</title>
        <authorList>
            <consortium name="The Broad Institute Genomics Platform"/>
            <consortium name="The Broad Institute Genome Sequencing Center for Infectious Disease"/>
            <person name="Wu L."/>
            <person name="Ma J."/>
        </authorList>
    </citation>
    <scope>NUCLEOTIDE SEQUENCE [LARGE SCALE GENOMIC DNA]</scope>
    <source>
        <strain evidence="10">CCM 8925</strain>
    </source>
</reference>
<evidence type="ECO:0000256" key="5">
    <source>
        <dbReference type="ARBA" id="ARBA00022989"/>
    </source>
</evidence>
<dbReference type="PANTHER" id="PTHR48090">
    <property type="entry name" value="UNDECAPRENYL-PHOSPHATE 4-DEOXY-4-FORMAMIDO-L-ARABINOSE TRANSFERASE-RELATED"/>
    <property type="match status" value="1"/>
</dbReference>
<evidence type="ECO:0000259" key="8">
    <source>
        <dbReference type="Pfam" id="PF00535"/>
    </source>
</evidence>
<dbReference type="Proteomes" id="UP001597104">
    <property type="component" value="Unassembled WGS sequence"/>
</dbReference>
<dbReference type="InterPro" id="IPR050256">
    <property type="entry name" value="Glycosyltransferase_2"/>
</dbReference>
<dbReference type="RefSeq" id="WP_137638855.1">
    <property type="nucleotide sequence ID" value="NZ_BJDN01000047.1"/>
</dbReference>
<keyword evidence="10" id="KW-1185">Reference proteome</keyword>
<evidence type="ECO:0000256" key="6">
    <source>
        <dbReference type="ARBA" id="ARBA00023136"/>
    </source>
</evidence>
<keyword evidence="3 9" id="KW-0808">Transferase</keyword>
<organism evidence="9 10">
    <name type="scientific">Loigolactobacillus binensis</name>
    <dbReference type="NCBI Taxonomy" id="2559922"/>
    <lineage>
        <taxon>Bacteria</taxon>
        <taxon>Bacillati</taxon>
        <taxon>Bacillota</taxon>
        <taxon>Bacilli</taxon>
        <taxon>Lactobacillales</taxon>
        <taxon>Lactobacillaceae</taxon>
        <taxon>Loigolactobacillus</taxon>
    </lineage>
</organism>
<name>A0ABW3EBE2_9LACO</name>
<gene>
    <name evidence="9" type="ORF">ACFQZ7_02330</name>
</gene>
<dbReference type="InterPro" id="IPR001173">
    <property type="entry name" value="Glyco_trans_2-like"/>
</dbReference>
<proteinExistence type="predicted"/>
<keyword evidence="4 7" id="KW-0812">Transmembrane</keyword>
<evidence type="ECO:0000313" key="9">
    <source>
        <dbReference type="EMBL" id="MFD0896580.1"/>
    </source>
</evidence>
<feature type="domain" description="Glycosyltransferase 2-like" evidence="8">
    <location>
        <begin position="5"/>
        <end position="173"/>
    </location>
</feature>
<dbReference type="GO" id="GO:0016757">
    <property type="term" value="F:glycosyltransferase activity"/>
    <property type="evidence" value="ECO:0007669"/>
    <property type="project" value="UniProtKB-KW"/>
</dbReference>
<dbReference type="EC" id="2.4.-.-" evidence="9"/>
<dbReference type="CDD" id="cd04187">
    <property type="entry name" value="DPM1_like_bac"/>
    <property type="match status" value="1"/>
</dbReference>
<evidence type="ECO:0000256" key="2">
    <source>
        <dbReference type="ARBA" id="ARBA00022676"/>
    </source>
</evidence>